<sequence length="282" mass="30217">MPSATLTAPSSPGRTRSVSQPLREGVETDFFQYMTLQPDSGKGGNPRANFARSLSSNAVGQGSYGRSSGTATLASLAVQVPRSKGRARSGSLVTVTEVGTDEPGVNDRLGNATNPNAAWVNAPGAWVIHPVLILGAKILIDALPGMTQDVSWTIVNLGYIALSFLMFHHVTGVPFESSVSAGGAYDDLTLWEQIDSGAQYTPAKKWLTSVPIGLFLISTHYTRYDYTLFALNFAALVFVLFPKLPILHRLRFQFLDYAVTGDGINTPGPSRPSSPGPKLSRF</sequence>
<dbReference type="GeneID" id="87803669"/>
<dbReference type="EMBL" id="CP086714">
    <property type="protein sequence ID" value="WOO76793.1"/>
    <property type="molecule type" value="Genomic_DNA"/>
</dbReference>
<organism evidence="7 8">
    <name type="scientific">Vanrija pseudolonga</name>
    <dbReference type="NCBI Taxonomy" id="143232"/>
    <lineage>
        <taxon>Eukaryota</taxon>
        <taxon>Fungi</taxon>
        <taxon>Dikarya</taxon>
        <taxon>Basidiomycota</taxon>
        <taxon>Agaricomycotina</taxon>
        <taxon>Tremellomycetes</taxon>
        <taxon>Trichosporonales</taxon>
        <taxon>Trichosporonaceae</taxon>
        <taxon>Vanrija</taxon>
    </lineage>
</organism>
<dbReference type="AlphaFoldDB" id="A0AAF0Y4Y8"/>
<dbReference type="InterPro" id="IPR007203">
    <property type="entry name" value="ORMDL"/>
</dbReference>
<gene>
    <name evidence="7" type="primary">SPBC119.09c</name>
    <name evidence="7" type="ORF">LOC62_01G000410</name>
</gene>
<keyword evidence="4 6" id="KW-0472">Membrane</keyword>
<keyword evidence="3 6" id="KW-1133">Transmembrane helix</keyword>
<evidence type="ECO:0000256" key="3">
    <source>
        <dbReference type="ARBA" id="ARBA00022989"/>
    </source>
</evidence>
<dbReference type="PANTHER" id="PTHR12665">
    <property type="entry name" value="ORMDL PROTEINS"/>
    <property type="match status" value="1"/>
</dbReference>
<feature type="compositionally biased region" description="Polar residues" evidence="5">
    <location>
        <begin position="1"/>
        <end position="20"/>
    </location>
</feature>
<evidence type="ECO:0000256" key="5">
    <source>
        <dbReference type="SAM" id="MobiDB-lite"/>
    </source>
</evidence>
<evidence type="ECO:0000313" key="7">
    <source>
        <dbReference type="EMBL" id="WOO76793.1"/>
    </source>
</evidence>
<proteinExistence type="predicted"/>
<keyword evidence="8" id="KW-1185">Reference proteome</keyword>
<feature type="region of interest" description="Disordered" evidence="5">
    <location>
        <begin position="1"/>
        <end position="24"/>
    </location>
</feature>
<evidence type="ECO:0000256" key="2">
    <source>
        <dbReference type="ARBA" id="ARBA00022692"/>
    </source>
</evidence>
<accession>A0AAF0Y4Y8</accession>
<protein>
    <submittedName>
        <fullName evidence="7">Purtative protein</fullName>
    </submittedName>
</protein>
<reference evidence="7" key="1">
    <citation type="submission" date="2023-10" db="EMBL/GenBank/DDBJ databases">
        <authorList>
            <person name="Noh H."/>
        </authorList>
    </citation>
    <scope>NUCLEOTIDE SEQUENCE</scope>
    <source>
        <strain evidence="7">DUCC4014</strain>
    </source>
</reference>
<evidence type="ECO:0000256" key="4">
    <source>
        <dbReference type="ARBA" id="ARBA00023136"/>
    </source>
</evidence>
<evidence type="ECO:0000256" key="6">
    <source>
        <dbReference type="SAM" id="Phobius"/>
    </source>
</evidence>
<dbReference type="GO" id="GO:0005789">
    <property type="term" value="C:endoplasmic reticulum membrane"/>
    <property type="evidence" value="ECO:0007669"/>
    <property type="project" value="InterPro"/>
</dbReference>
<dbReference type="Proteomes" id="UP000827549">
    <property type="component" value="Chromosome 1"/>
</dbReference>
<feature type="transmembrane region" description="Helical" evidence="6">
    <location>
        <begin position="224"/>
        <end position="241"/>
    </location>
</feature>
<comment type="subcellular location">
    <subcellularLocation>
        <location evidence="1">Membrane</location>
        <topology evidence="1">Multi-pass membrane protein</topology>
    </subcellularLocation>
</comment>
<evidence type="ECO:0000313" key="8">
    <source>
        <dbReference type="Proteomes" id="UP000827549"/>
    </source>
</evidence>
<name>A0AAF0Y4Y8_9TREE</name>
<keyword evidence="2 6" id="KW-0812">Transmembrane</keyword>
<dbReference type="Pfam" id="PF04061">
    <property type="entry name" value="ORMDL"/>
    <property type="match status" value="1"/>
</dbReference>
<dbReference type="RefSeq" id="XP_062622825.1">
    <property type="nucleotide sequence ID" value="XM_062766841.1"/>
</dbReference>
<evidence type="ECO:0000256" key="1">
    <source>
        <dbReference type="ARBA" id="ARBA00004141"/>
    </source>
</evidence>